<dbReference type="Proteomes" id="UP000324222">
    <property type="component" value="Unassembled WGS sequence"/>
</dbReference>
<organism evidence="1 2">
    <name type="scientific">Portunus trituberculatus</name>
    <name type="common">Swimming crab</name>
    <name type="synonym">Neptunus trituberculatus</name>
    <dbReference type="NCBI Taxonomy" id="210409"/>
    <lineage>
        <taxon>Eukaryota</taxon>
        <taxon>Metazoa</taxon>
        <taxon>Ecdysozoa</taxon>
        <taxon>Arthropoda</taxon>
        <taxon>Crustacea</taxon>
        <taxon>Multicrustacea</taxon>
        <taxon>Malacostraca</taxon>
        <taxon>Eumalacostraca</taxon>
        <taxon>Eucarida</taxon>
        <taxon>Decapoda</taxon>
        <taxon>Pleocyemata</taxon>
        <taxon>Brachyura</taxon>
        <taxon>Eubrachyura</taxon>
        <taxon>Portunoidea</taxon>
        <taxon>Portunidae</taxon>
        <taxon>Portuninae</taxon>
        <taxon>Portunus</taxon>
    </lineage>
</organism>
<dbReference type="AlphaFoldDB" id="A0A5B7GE12"/>
<gene>
    <name evidence="1" type="ORF">E2C01_052287</name>
</gene>
<sequence>MGRFLGDSATAFTKAALHQCSQYI</sequence>
<keyword evidence="2" id="KW-1185">Reference proteome</keyword>
<evidence type="ECO:0000313" key="2">
    <source>
        <dbReference type="Proteomes" id="UP000324222"/>
    </source>
</evidence>
<reference evidence="1 2" key="1">
    <citation type="submission" date="2019-05" db="EMBL/GenBank/DDBJ databases">
        <title>Another draft genome of Portunus trituberculatus and its Hox gene families provides insights of decapod evolution.</title>
        <authorList>
            <person name="Jeong J.-H."/>
            <person name="Song I."/>
            <person name="Kim S."/>
            <person name="Choi T."/>
            <person name="Kim D."/>
            <person name="Ryu S."/>
            <person name="Kim W."/>
        </authorList>
    </citation>
    <scope>NUCLEOTIDE SEQUENCE [LARGE SCALE GENOMIC DNA]</scope>
    <source>
        <tissue evidence="1">Muscle</tissue>
    </source>
</reference>
<name>A0A5B7GE12_PORTR</name>
<evidence type="ECO:0000313" key="1">
    <source>
        <dbReference type="EMBL" id="MPC58291.1"/>
    </source>
</evidence>
<protein>
    <submittedName>
        <fullName evidence="1">Uncharacterized protein</fullName>
    </submittedName>
</protein>
<accession>A0A5B7GE12</accession>
<dbReference type="EMBL" id="VSRR010015537">
    <property type="protein sequence ID" value="MPC58291.1"/>
    <property type="molecule type" value="Genomic_DNA"/>
</dbReference>
<comment type="caution">
    <text evidence="1">The sequence shown here is derived from an EMBL/GenBank/DDBJ whole genome shotgun (WGS) entry which is preliminary data.</text>
</comment>
<proteinExistence type="predicted"/>